<organism evidence="7 8">
    <name type="scientific">Selenihalanaerobacter shriftii</name>
    <dbReference type="NCBI Taxonomy" id="142842"/>
    <lineage>
        <taxon>Bacteria</taxon>
        <taxon>Bacillati</taxon>
        <taxon>Bacillota</taxon>
        <taxon>Clostridia</taxon>
        <taxon>Halanaerobiales</taxon>
        <taxon>Halobacteroidaceae</taxon>
        <taxon>Selenihalanaerobacter</taxon>
    </lineage>
</organism>
<evidence type="ECO:0000313" key="7">
    <source>
        <dbReference type="EMBL" id="SJZ91515.1"/>
    </source>
</evidence>
<dbReference type="Gene3D" id="3.20.20.140">
    <property type="entry name" value="Metal-dependent hydrolases"/>
    <property type="match status" value="1"/>
</dbReference>
<dbReference type="Pfam" id="PF01979">
    <property type="entry name" value="Amidohydro_1"/>
    <property type="match status" value="1"/>
</dbReference>
<protein>
    <submittedName>
        <fullName evidence="7">Dihydropyrimidinase</fullName>
    </submittedName>
</protein>
<feature type="modified residue" description="N6-carboxylysine" evidence="5">
    <location>
        <position position="148"/>
    </location>
</feature>
<dbReference type="GO" id="GO:0016812">
    <property type="term" value="F:hydrolase activity, acting on carbon-nitrogen (but not peptide) bonds, in cyclic amides"/>
    <property type="evidence" value="ECO:0007669"/>
    <property type="project" value="TreeGrafter"/>
</dbReference>
<dbReference type="SUPFAM" id="SSF51338">
    <property type="entry name" value="Composite domain of metallo-dependent hydrolases"/>
    <property type="match status" value="2"/>
</dbReference>
<dbReference type="OrthoDB" id="9765462at2"/>
<dbReference type="SUPFAM" id="SSF51556">
    <property type="entry name" value="Metallo-dependent hydrolases"/>
    <property type="match status" value="1"/>
</dbReference>
<evidence type="ECO:0000259" key="6">
    <source>
        <dbReference type="Pfam" id="PF01979"/>
    </source>
</evidence>
<dbReference type="Gene3D" id="2.30.40.10">
    <property type="entry name" value="Urease, subunit C, domain 1"/>
    <property type="match status" value="1"/>
</dbReference>
<dbReference type="FunFam" id="3.20.20.140:FF:000174">
    <property type="entry name" value="Dihydropyrimidinase-related protein 2"/>
    <property type="match status" value="1"/>
</dbReference>
<dbReference type="InterPro" id="IPR011778">
    <property type="entry name" value="Hydantoinase/dihydroPyrase"/>
</dbReference>
<sequence>MLLKGGKLVSENGVKKADIRISGEIIGEVANNLTPDLGEEVIDVAGKLVLPGIIDAHTHFKLRSRGTVTADDFYWGGRSAAFGGVTTVVDYADQAPDSLLKGVKNRIKDATDSVIDYTFHLVINDDFQPQIEVDKLHELREFGINSIKLFTTYQDMYMLDDKKWSPLLKAAKEAKLLVTVHAEKDKIIQKKQRIYDDQNKLGVKYHSDIRPDIAESETIRDLCKYVEDIQMPIYIAHLSSKKGYEEILKGRKAGINIRAETTPHYLLLTRDLLAGQDGRLNFMTPPLREEKDNEALWEGVIDETIDVIATDHCAFSIKQKEEGSNSLDVLPGIPGVETLLPLVYTYGVKEGRITLSKMVKLLSTMPAKIFGLYPRKGSLRPGSDADLVVFDPNKKMTIEHKQLHSKAGYTPYQGMKMEGSPLFTILRGNKLVKDGEFLGTKGSGQFIKANLSSLYSENLD</sequence>
<gene>
    <name evidence="7" type="ORF">SAMN02745118_02191</name>
</gene>
<evidence type="ECO:0000256" key="3">
    <source>
        <dbReference type="ARBA" id="ARBA00022723"/>
    </source>
</evidence>
<comment type="similarity">
    <text evidence="2">Belongs to the metallo-dependent hydrolases superfamily. Hydantoinase/dihydropyrimidinase family.</text>
</comment>
<dbReference type="InterPro" id="IPR011059">
    <property type="entry name" value="Metal-dep_hydrolase_composite"/>
</dbReference>
<evidence type="ECO:0000256" key="4">
    <source>
        <dbReference type="ARBA" id="ARBA00022801"/>
    </source>
</evidence>
<reference evidence="8" key="1">
    <citation type="submission" date="2017-02" db="EMBL/GenBank/DDBJ databases">
        <authorList>
            <person name="Varghese N."/>
            <person name="Submissions S."/>
        </authorList>
    </citation>
    <scope>NUCLEOTIDE SEQUENCE [LARGE SCALE GENOMIC DNA]</scope>
    <source>
        <strain evidence="8">ATCC BAA-73</strain>
    </source>
</reference>
<evidence type="ECO:0000256" key="2">
    <source>
        <dbReference type="ARBA" id="ARBA00008829"/>
    </source>
</evidence>
<dbReference type="InterPro" id="IPR006680">
    <property type="entry name" value="Amidohydro-rel"/>
</dbReference>
<dbReference type="NCBIfam" id="TIGR00857">
    <property type="entry name" value="pyrC_multi"/>
    <property type="match status" value="1"/>
</dbReference>
<proteinExistence type="inferred from homology"/>
<evidence type="ECO:0000313" key="8">
    <source>
        <dbReference type="Proteomes" id="UP000190625"/>
    </source>
</evidence>
<evidence type="ECO:0000256" key="1">
    <source>
        <dbReference type="ARBA" id="ARBA00001947"/>
    </source>
</evidence>
<evidence type="ECO:0000256" key="5">
    <source>
        <dbReference type="PIRSR" id="PIRSR611778-50"/>
    </source>
</evidence>
<dbReference type="InterPro" id="IPR050378">
    <property type="entry name" value="Metallo-dep_Hydrolases_sf"/>
</dbReference>
<dbReference type="GO" id="GO:0005829">
    <property type="term" value="C:cytosol"/>
    <property type="evidence" value="ECO:0007669"/>
    <property type="project" value="TreeGrafter"/>
</dbReference>
<feature type="domain" description="Amidohydrolase-related" evidence="6">
    <location>
        <begin position="48"/>
        <end position="429"/>
    </location>
</feature>
<dbReference type="EMBL" id="FUWM01000019">
    <property type="protein sequence ID" value="SJZ91515.1"/>
    <property type="molecule type" value="Genomic_DNA"/>
</dbReference>
<dbReference type="AlphaFoldDB" id="A0A1T4PIV6"/>
<dbReference type="STRING" id="142842.SAMN02745118_02191"/>
<dbReference type="PANTHER" id="PTHR11647">
    <property type="entry name" value="HYDRANTOINASE/DIHYDROPYRIMIDINASE FAMILY MEMBER"/>
    <property type="match status" value="1"/>
</dbReference>
<keyword evidence="8" id="KW-1185">Reference proteome</keyword>
<dbReference type="InterPro" id="IPR032466">
    <property type="entry name" value="Metal_Hydrolase"/>
</dbReference>
<dbReference type="PANTHER" id="PTHR11647:SF1">
    <property type="entry name" value="COLLAPSIN RESPONSE MEDIATOR PROTEIN"/>
    <property type="match status" value="1"/>
</dbReference>
<name>A0A1T4PIV6_9FIRM</name>
<keyword evidence="4" id="KW-0378">Hydrolase</keyword>
<accession>A0A1T4PIV6</accession>
<dbReference type="GO" id="GO:0046872">
    <property type="term" value="F:metal ion binding"/>
    <property type="evidence" value="ECO:0007669"/>
    <property type="project" value="UniProtKB-KW"/>
</dbReference>
<dbReference type="RefSeq" id="WP_078810638.1">
    <property type="nucleotide sequence ID" value="NZ_FUWM01000019.1"/>
</dbReference>
<comment type="cofactor">
    <cofactor evidence="1">
        <name>Zn(2+)</name>
        <dbReference type="ChEBI" id="CHEBI:29105"/>
    </cofactor>
</comment>
<dbReference type="NCBIfam" id="TIGR02033">
    <property type="entry name" value="D-hydantoinase"/>
    <property type="match status" value="1"/>
</dbReference>
<comment type="PTM">
    <text evidence="5">Carbamylation allows a single lysine to coordinate two divalent metal cations.</text>
</comment>
<dbReference type="Proteomes" id="UP000190625">
    <property type="component" value="Unassembled WGS sequence"/>
</dbReference>
<keyword evidence="3" id="KW-0479">Metal-binding</keyword>